<sequence length="567" mass="61371">MNALHTNKKAWTIGKKLTVSFTALATVVFVLGGIGYYGAYKSEETIQEIGTAILPSVQTLQDMNIELVTVYAFQEALQNQTLTLDRRKEIYDIINSSFERFQQAESEYIDLPHSKEEDIAWEKLKPSIKKWQNTHEQFLVLSGKFDQAIISRDSTGTDYKNLTSFFVADIIPTFNQVNNELTGLVNINQNQATGTISSASTQSTVLKTLSILGLILGLAGSVLLGYYMTRSINKSLRSIIERLNSGSEQVNSASTQLSGASQELAERSSEQAASLQETTSSLEEMSSQIKQNAGNAGEAETAMTEAQPMVANGVQAMKRMTKTMEEIKGASQETSKIIKTIDDIAFQTNLLALNAAVEAARAGEAGKGFAVVAEEVRNLAQRSAEAAKDTSDLIQRSQESSERGTGVATEVSDNLHQIEESINNVAALVAEISAASKEQAVGIQQMNAAMTEMDDVVQDNASTSEESASAAEELSSQAQELKTVVNELMELVGTANGNSANVHTESYTNYAPKSRAVSGIKKAVTKVKHSANGAKNGNIQKNNQTKKQVVTTKAMDLIPFEDDLVDF</sequence>
<evidence type="ECO:0000313" key="8">
    <source>
        <dbReference type="Proteomes" id="UP000317557"/>
    </source>
</evidence>
<dbReference type="SMART" id="SM00283">
    <property type="entry name" value="MA"/>
    <property type="match status" value="1"/>
</dbReference>
<evidence type="ECO:0000256" key="2">
    <source>
        <dbReference type="ARBA" id="ARBA00029447"/>
    </source>
</evidence>
<dbReference type="PANTHER" id="PTHR43531:SF11">
    <property type="entry name" value="METHYL-ACCEPTING CHEMOTAXIS PROTEIN 3"/>
    <property type="match status" value="1"/>
</dbReference>
<dbReference type="InterPro" id="IPR024478">
    <property type="entry name" value="HlyB_4HB_MCP"/>
</dbReference>
<feature type="region of interest" description="Disordered" evidence="4">
    <location>
        <begin position="250"/>
        <end position="286"/>
    </location>
</feature>
<keyword evidence="5" id="KW-0472">Membrane</keyword>
<comment type="similarity">
    <text evidence="2">Belongs to the methyl-accepting chemotaxis (MCP) protein family.</text>
</comment>
<dbReference type="InterPro" id="IPR051310">
    <property type="entry name" value="MCP_chemotaxis"/>
</dbReference>
<dbReference type="PANTHER" id="PTHR43531">
    <property type="entry name" value="PROTEIN ICFG"/>
    <property type="match status" value="1"/>
</dbReference>
<dbReference type="GO" id="GO:0007165">
    <property type="term" value="P:signal transduction"/>
    <property type="evidence" value="ECO:0007669"/>
    <property type="project" value="UniProtKB-KW"/>
</dbReference>
<keyword evidence="1" id="KW-0145">Chemotaxis</keyword>
<dbReference type="EMBL" id="FXTP01000007">
    <property type="protein sequence ID" value="SMO67475.1"/>
    <property type="molecule type" value="Genomic_DNA"/>
</dbReference>
<keyword evidence="8" id="KW-1185">Reference proteome</keyword>
<feature type="compositionally biased region" description="Polar residues" evidence="4">
    <location>
        <begin position="270"/>
        <end position="286"/>
    </location>
</feature>
<evidence type="ECO:0000256" key="1">
    <source>
        <dbReference type="ARBA" id="ARBA00022500"/>
    </source>
</evidence>
<name>A0A521D798_9BACT</name>
<dbReference type="CDD" id="cd11386">
    <property type="entry name" value="MCP_signal"/>
    <property type="match status" value="1"/>
</dbReference>
<dbReference type="InterPro" id="IPR004089">
    <property type="entry name" value="MCPsignal_dom"/>
</dbReference>
<keyword evidence="3" id="KW-0807">Transducer</keyword>
<accession>A0A521D798</accession>
<feature type="transmembrane region" description="Helical" evidence="5">
    <location>
        <begin position="21"/>
        <end position="39"/>
    </location>
</feature>
<gene>
    <name evidence="7" type="ORF">SAMN06265219_107166</name>
</gene>
<dbReference type="GO" id="GO:0005886">
    <property type="term" value="C:plasma membrane"/>
    <property type="evidence" value="ECO:0007669"/>
    <property type="project" value="TreeGrafter"/>
</dbReference>
<evidence type="ECO:0000256" key="3">
    <source>
        <dbReference type="PROSITE-ProRule" id="PRU00284"/>
    </source>
</evidence>
<keyword evidence="5" id="KW-1133">Transmembrane helix</keyword>
<organism evidence="7 8">
    <name type="scientific">Gracilimonas mengyeensis</name>
    <dbReference type="NCBI Taxonomy" id="1302730"/>
    <lineage>
        <taxon>Bacteria</taxon>
        <taxon>Pseudomonadati</taxon>
        <taxon>Balneolota</taxon>
        <taxon>Balneolia</taxon>
        <taxon>Balneolales</taxon>
        <taxon>Balneolaceae</taxon>
        <taxon>Gracilimonas</taxon>
    </lineage>
</organism>
<evidence type="ECO:0000313" key="7">
    <source>
        <dbReference type="EMBL" id="SMO67475.1"/>
    </source>
</evidence>
<reference evidence="7 8" key="1">
    <citation type="submission" date="2017-05" db="EMBL/GenBank/DDBJ databases">
        <authorList>
            <person name="Varghese N."/>
            <person name="Submissions S."/>
        </authorList>
    </citation>
    <scope>NUCLEOTIDE SEQUENCE [LARGE SCALE GENOMIC DNA]</scope>
    <source>
        <strain evidence="7 8">DSM 21985</strain>
    </source>
</reference>
<dbReference type="Proteomes" id="UP000317557">
    <property type="component" value="Unassembled WGS sequence"/>
</dbReference>
<dbReference type="SUPFAM" id="SSF58104">
    <property type="entry name" value="Methyl-accepting chemotaxis protein (MCP) signaling domain"/>
    <property type="match status" value="1"/>
</dbReference>
<proteinExistence type="inferred from homology"/>
<dbReference type="Pfam" id="PF00015">
    <property type="entry name" value="MCPsignal"/>
    <property type="match status" value="1"/>
</dbReference>
<dbReference type="OrthoDB" id="1112389at2"/>
<feature type="domain" description="Methyl-accepting transducer" evidence="6">
    <location>
        <begin position="246"/>
        <end position="475"/>
    </location>
</feature>
<evidence type="ECO:0000259" key="6">
    <source>
        <dbReference type="PROSITE" id="PS50111"/>
    </source>
</evidence>
<protein>
    <submittedName>
        <fullName evidence="7">Four helix bundle sensory module for signal transduction</fullName>
    </submittedName>
</protein>
<dbReference type="Gene3D" id="1.10.287.950">
    <property type="entry name" value="Methyl-accepting chemotaxis protein"/>
    <property type="match status" value="1"/>
</dbReference>
<dbReference type="AlphaFoldDB" id="A0A521D798"/>
<evidence type="ECO:0000256" key="4">
    <source>
        <dbReference type="SAM" id="MobiDB-lite"/>
    </source>
</evidence>
<dbReference type="Pfam" id="PF12729">
    <property type="entry name" value="4HB_MCP_1"/>
    <property type="match status" value="1"/>
</dbReference>
<keyword evidence="5" id="KW-0812">Transmembrane</keyword>
<feature type="compositionally biased region" description="Polar residues" evidence="4">
    <location>
        <begin position="250"/>
        <end position="261"/>
    </location>
</feature>
<feature type="region of interest" description="Disordered" evidence="4">
    <location>
        <begin position="383"/>
        <end position="408"/>
    </location>
</feature>
<evidence type="ECO:0000256" key="5">
    <source>
        <dbReference type="SAM" id="Phobius"/>
    </source>
</evidence>
<dbReference type="GO" id="GO:0004888">
    <property type="term" value="F:transmembrane signaling receptor activity"/>
    <property type="evidence" value="ECO:0007669"/>
    <property type="project" value="TreeGrafter"/>
</dbReference>
<dbReference type="GO" id="GO:0006935">
    <property type="term" value="P:chemotaxis"/>
    <property type="evidence" value="ECO:0007669"/>
    <property type="project" value="UniProtKB-KW"/>
</dbReference>
<dbReference type="PROSITE" id="PS50111">
    <property type="entry name" value="CHEMOTAXIS_TRANSDUC_2"/>
    <property type="match status" value="1"/>
</dbReference>